<feature type="region of interest" description="Disordered" evidence="1">
    <location>
        <begin position="87"/>
        <end position="107"/>
    </location>
</feature>
<evidence type="ECO:0000313" key="2">
    <source>
        <dbReference type="Proteomes" id="UP001652663"/>
    </source>
</evidence>
<dbReference type="Proteomes" id="UP001652663">
    <property type="component" value="Chromosome 5"/>
</dbReference>
<feature type="region of interest" description="Disordered" evidence="1">
    <location>
        <begin position="1"/>
        <end position="70"/>
    </location>
</feature>
<reference evidence="3" key="1">
    <citation type="submission" date="2025-08" db="UniProtKB">
        <authorList>
            <consortium name="RefSeq"/>
        </authorList>
    </citation>
    <scope>IDENTIFICATION</scope>
    <source>
        <tissue evidence="3">Blood</tissue>
    </source>
</reference>
<evidence type="ECO:0000313" key="3">
    <source>
        <dbReference type="RefSeq" id="XP_070644891.1"/>
    </source>
</evidence>
<dbReference type="GeneID" id="139183048"/>
<keyword evidence="2" id="KW-1185">Reference proteome</keyword>
<name>A0ABM4SAQ9_BOSIN</name>
<evidence type="ECO:0000256" key="1">
    <source>
        <dbReference type="SAM" id="MobiDB-lite"/>
    </source>
</evidence>
<protein>
    <submittedName>
        <fullName evidence="3">Uncharacterized protein</fullName>
    </submittedName>
</protein>
<gene>
    <name evidence="3" type="primary">LOC139183048</name>
</gene>
<accession>A0ABM4SAQ9</accession>
<proteinExistence type="predicted"/>
<dbReference type="RefSeq" id="XP_070644891.1">
    <property type="nucleotide sequence ID" value="XM_070788790.1"/>
</dbReference>
<organism evidence="2 3">
    <name type="scientific">Bos indicus</name>
    <name type="common">Zebu</name>
    <dbReference type="NCBI Taxonomy" id="9915"/>
    <lineage>
        <taxon>Eukaryota</taxon>
        <taxon>Metazoa</taxon>
        <taxon>Chordata</taxon>
        <taxon>Craniata</taxon>
        <taxon>Vertebrata</taxon>
        <taxon>Euteleostomi</taxon>
        <taxon>Mammalia</taxon>
        <taxon>Eutheria</taxon>
        <taxon>Laurasiatheria</taxon>
        <taxon>Artiodactyla</taxon>
        <taxon>Ruminantia</taxon>
        <taxon>Pecora</taxon>
        <taxon>Bovidae</taxon>
        <taxon>Bovinae</taxon>
        <taxon>Bos</taxon>
    </lineage>
</organism>
<sequence length="339" mass="37154">MVPALRGRLAPGLGAQRGRAPRIPSAESRVVLPRLLPASSPARGGPRRGEGSAGTVLPPVPPRRASQVRPPPGLRLALLPAFLPNSSPAPPGSSLRSSLDPPRGSPAPPAPALQLVRLLYSISALRQAVKLFYYLPLALASGLTLLLRQRKFFFSVPSLRIRTSSLYCFPGFSSPFSRPGPLRAPTAPGSQRRWGALGLRFTQRCAEPALWPETRSKSAESPQTGSFLHPETAVVHIPFPDNPERLCWSRTTPTQIPPTVNGSPGLRRWIFFWSKAVALCLLLADPWRPPEPPLATGHSCFRPRAPWSPNLLLVYLRILEYYPSSHTFFNITPEIFHPM</sequence>